<evidence type="ECO:0000256" key="1">
    <source>
        <dbReference type="SAM" id="MobiDB-lite"/>
    </source>
</evidence>
<reference evidence="3" key="1">
    <citation type="journal article" date="2019" name="Int. J. Syst. Evol. Microbiol.">
        <title>The Global Catalogue of Microorganisms (GCM) 10K type strain sequencing project: providing services to taxonomists for standard genome sequencing and annotation.</title>
        <authorList>
            <consortium name="The Broad Institute Genomics Platform"/>
            <consortium name="The Broad Institute Genome Sequencing Center for Infectious Disease"/>
            <person name="Wu L."/>
            <person name="Ma J."/>
        </authorList>
    </citation>
    <scope>NUCLEOTIDE SEQUENCE [LARGE SCALE GENOMIC DNA]</scope>
    <source>
        <strain evidence="3">JCM 18409</strain>
    </source>
</reference>
<accession>A0ABP9IM75</accession>
<feature type="region of interest" description="Disordered" evidence="1">
    <location>
        <begin position="200"/>
        <end position="220"/>
    </location>
</feature>
<name>A0ABP9IM75_9ACTN</name>
<feature type="compositionally biased region" description="Basic and acidic residues" evidence="1">
    <location>
        <begin position="10"/>
        <end position="19"/>
    </location>
</feature>
<dbReference type="EMBL" id="BAABKB010000002">
    <property type="protein sequence ID" value="GAA5002534.1"/>
    <property type="molecule type" value="Genomic_DNA"/>
</dbReference>
<evidence type="ECO:0000313" key="3">
    <source>
        <dbReference type="Proteomes" id="UP001501759"/>
    </source>
</evidence>
<proteinExistence type="predicted"/>
<sequence length="220" mass="23884">MTGIGPVEPFHPDDPDGPHQDPPPDLLWSNSSRARARWDALPRSRQRLVQALLVAATVTGAFLLLRPDPAGQDTPNPYPWPAGVTNVYYKGRGPAPATFRFEVDVSRGSPVTVHQVGAGLPELGATTTPGLPLTVKAGSPRLITVRISVYKCNALPPALDLPHLDLLLSNRTARQQQSFLFGGAYPRDLWADLHAACFPNPSSPAPTSSHRDTRRDLTRR</sequence>
<dbReference type="Proteomes" id="UP001501759">
    <property type="component" value="Unassembled WGS sequence"/>
</dbReference>
<organism evidence="2 3">
    <name type="scientific">Streptomyces siamensis</name>
    <dbReference type="NCBI Taxonomy" id="1274986"/>
    <lineage>
        <taxon>Bacteria</taxon>
        <taxon>Bacillati</taxon>
        <taxon>Actinomycetota</taxon>
        <taxon>Actinomycetes</taxon>
        <taxon>Kitasatosporales</taxon>
        <taxon>Streptomycetaceae</taxon>
        <taxon>Streptomyces</taxon>
    </lineage>
</organism>
<gene>
    <name evidence="2" type="ORF">GCM10023335_17920</name>
</gene>
<keyword evidence="3" id="KW-1185">Reference proteome</keyword>
<feature type="compositionally biased region" description="Basic and acidic residues" evidence="1">
    <location>
        <begin position="209"/>
        <end position="220"/>
    </location>
</feature>
<protein>
    <recommendedName>
        <fullName evidence="4">Tat pathway signal sequence domain protein</fullName>
    </recommendedName>
</protein>
<comment type="caution">
    <text evidence="2">The sequence shown here is derived from an EMBL/GenBank/DDBJ whole genome shotgun (WGS) entry which is preliminary data.</text>
</comment>
<feature type="region of interest" description="Disordered" evidence="1">
    <location>
        <begin position="1"/>
        <end position="26"/>
    </location>
</feature>
<evidence type="ECO:0008006" key="4">
    <source>
        <dbReference type="Google" id="ProtNLM"/>
    </source>
</evidence>
<dbReference type="RefSeq" id="WP_345643958.1">
    <property type="nucleotide sequence ID" value="NZ_BAABKB010000002.1"/>
</dbReference>
<evidence type="ECO:0000313" key="2">
    <source>
        <dbReference type="EMBL" id="GAA5002534.1"/>
    </source>
</evidence>